<keyword evidence="2" id="KW-1185">Reference proteome</keyword>
<dbReference type="Proteomes" id="UP000634136">
    <property type="component" value="Unassembled WGS sequence"/>
</dbReference>
<evidence type="ECO:0000313" key="2">
    <source>
        <dbReference type="Proteomes" id="UP000634136"/>
    </source>
</evidence>
<protein>
    <submittedName>
        <fullName evidence="1">Uncharacterized protein</fullName>
    </submittedName>
</protein>
<proteinExistence type="predicted"/>
<gene>
    <name evidence="1" type="ORF">G2W53_031476</name>
</gene>
<dbReference type="EMBL" id="JAAIUW010000009">
    <property type="protein sequence ID" value="KAF7817507.1"/>
    <property type="molecule type" value="Genomic_DNA"/>
</dbReference>
<evidence type="ECO:0000313" key="1">
    <source>
        <dbReference type="EMBL" id="KAF7817507.1"/>
    </source>
</evidence>
<dbReference type="AlphaFoldDB" id="A0A834WCJ1"/>
<organism evidence="1 2">
    <name type="scientific">Senna tora</name>
    <dbReference type="NCBI Taxonomy" id="362788"/>
    <lineage>
        <taxon>Eukaryota</taxon>
        <taxon>Viridiplantae</taxon>
        <taxon>Streptophyta</taxon>
        <taxon>Embryophyta</taxon>
        <taxon>Tracheophyta</taxon>
        <taxon>Spermatophyta</taxon>
        <taxon>Magnoliopsida</taxon>
        <taxon>eudicotyledons</taxon>
        <taxon>Gunneridae</taxon>
        <taxon>Pentapetalae</taxon>
        <taxon>rosids</taxon>
        <taxon>fabids</taxon>
        <taxon>Fabales</taxon>
        <taxon>Fabaceae</taxon>
        <taxon>Caesalpinioideae</taxon>
        <taxon>Cassia clade</taxon>
        <taxon>Senna</taxon>
    </lineage>
</organism>
<reference evidence="1" key="1">
    <citation type="submission" date="2020-09" db="EMBL/GenBank/DDBJ databases">
        <title>Genome-Enabled Discovery of Anthraquinone Biosynthesis in Senna tora.</title>
        <authorList>
            <person name="Kang S.-H."/>
            <person name="Pandey R.P."/>
            <person name="Lee C.-M."/>
            <person name="Sim J.-S."/>
            <person name="Jeong J.-T."/>
            <person name="Choi B.-S."/>
            <person name="Jung M."/>
            <person name="Ginzburg D."/>
            <person name="Zhao K."/>
            <person name="Won S.Y."/>
            <person name="Oh T.-J."/>
            <person name="Yu Y."/>
            <person name="Kim N.-H."/>
            <person name="Lee O.R."/>
            <person name="Lee T.-H."/>
            <person name="Bashyal P."/>
            <person name="Kim T.-S."/>
            <person name="Lee W.-H."/>
            <person name="Kawkins C."/>
            <person name="Kim C.-K."/>
            <person name="Kim J.S."/>
            <person name="Ahn B.O."/>
            <person name="Rhee S.Y."/>
            <person name="Sohng J.K."/>
        </authorList>
    </citation>
    <scope>NUCLEOTIDE SEQUENCE</scope>
    <source>
        <tissue evidence="1">Leaf</tissue>
    </source>
</reference>
<sequence>MAKTLRFLRSALRLRAISKPTTAYILRRRPGHYHCLFAALRPALNY</sequence>
<comment type="caution">
    <text evidence="1">The sequence shown here is derived from an EMBL/GenBank/DDBJ whole genome shotgun (WGS) entry which is preliminary data.</text>
</comment>
<accession>A0A834WCJ1</accession>
<name>A0A834WCJ1_9FABA</name>